<dbReference type="PANTHER" id="PTHR11472:SF34">
    <property type="entry name" value="REGULATOR OF TELOMERE ELONGATION HELICASE 1"/>
    <property type="match status" value="1"/>
</dbReference>
<dbReference type="InterPro" id="IPR013020">
    <property type="entry name" value="Rad3/Chl1-like"/>
</dbReference>
<dbReference type="Proteomes" id="UP001153292">
    <property type="component" value="Chromosome 6"/>
</dbReference>
<dbReference type="EMBL" id="OU963899">
    <property type="protein sequence ID" value="CAH0406738.1"/>
    <property type="molecule type" value="Genomic_DNA"/>
</dbReference>
<evidence type="ECO:0000256" key="1">
    <source>
        <dbReference type="ARBA" id="ARBA00004123"/>
    </source>
</evidence>
<dbReference type="InterPro" id="IPR010614">
    <property type="entry name" value="RAD3-like_helicase_DEAD"/>
</dbReference>
<dbReference type="InterPro" id="IPR057498">
    <property type="entry name" value="Rtel1_ARCH"/>
</dbReference>
<feature type="binding site" evidence="7">
    <location>
        <position position="174"/>
    </location>
    <ligand>
        <name>[4Fe-4S] cluster</name>
        <dbReference type="ChEBI" id="CHEBI:49883"/>
    </ligand>
</feature>
<feature type="binding site" evidence="7">
    <location>
        <position position="210"/>
    </location>
    <ligand>
        <name>[4Fe-4S] cluster</name>
        <dbReference type="ChEBI" id="CHEBI:49883"/>
    </ligand>
</feature>
<keyword evidence="7" id="KW-0547">Nucleotide-binding</keyword>
<comment type="similarity">
    <text evidence="7">Belongs to the helicase family. RAD3/XPD subfamily.</text>
</comment>
<accession>A0ABN8BE52</accession>
<keyword evidence="7" id="KW-0479">Metal-binding</keyword>
<dbReference type="Pfam" id="PF06733">
    <property type="entry name" value="DEAD_2"/>
    <property type="match status" value="1"/>
</dbReference>
<dbReference type="CDD" id="cd18788">
    <property type="entry name" value="SF2_C_XPD"/>
    <property type="match status" value="1"/>
</dbReference>
<comment type="function">
    <text evidence="7">A probable ATP-dependent DNA helicase implicated in DNA repair and the maintenance of genomic stability. Acts as an anti-recombinase to counteract toxic recombination and limit crossover during meiosis. Regulates meiotic recombination and crossover homeostasis by physically dissociating strand invasion events and thereby promotes noncrossover repair by meiotic synthesis dependent strand annealing (SDSA) as well as disassembly of D loop recombination intermediates.</text>
</comment>
<dbReference type="InterPro" id="IPR045028">
    <property type="entry name" value="DinG/Rad3-like"/>
</dbReference>
<organism evidence="11 12">
    <name type="scientific">Chilo suppressalis</name>
    <name type="common">Asiatic rice borer moth</name>
    <dbReference type="NCBI Taxonomy" id="168631"/>
    <lineage>
        <taxon>Eukaryota</taxon>
        <taxon>Metazoa</taxon>
        <taxon>Ecdysozoa</taxon>
        <taxon>Arthropoda</taxon>
        <taxon>Hexapoda</taxon>
        <taxon>Insecta</taxon>
        <taxon>Pterygota</taxon>
        <taxon>Neoptera</taxon>
        <taxon>Endopterygota</taxon>
        <taxon>Lepidoptera</taxon>
        <taxon>Glossata</taxon>
        <taxon>Ditrysia</taxon>
        <taxon>Pyraloidea</taxon>
        <taxon>Crambidae</taxon>
        <taxon>Crambinae</taxon>
        <taxon>Chilo</taxon>
    </lineage>
</organism>
<gene>
    <name evidence="11" type="ORF">CHILSU_LOCUS10121</name>
</gene>
<dbReference type="SMART" id="SM00491">
    <property type="entry name" value="HELICc2"/>
    <property type="match status" value="1"/>
</dbReference>
<dbReference type="InterPro" id="IPR006555">
    <property type="entry name" value="ATP-dep_Helicase_C"/>
</dbReference>
<keyword evidence="6 7" id="KW-0539">Nucleus</keyword>
<proteinExistence type="inferred from homology"/>
<name>A0ABN8BE52_CHISP</name>
<evidence type="ECO:0000256" key="5">
    <source>
        <dbReference type="ARBA" id="ARBA00023204"/>
    </source>
</evidence>
<keyword evidence="7" id="KW-0408">Iron</keyword>
<feature type="binding site" evidence="7">
    <location>
        <position position="165"/>
    </location>
    <ligand>
        <name>[4Fe-4S] cluster</name>
        <dbReference type="ChEBI" id="CHEBI:49883"/>
    </ligand>
</feature>
<feature type="domain" description="ATP-dependent helicase C-terminal" evidence="10">
    <location>
        <begin position="557"/>
        <end position="708"/>
    </location>
</feature>
<sequence>MPEVMIGGIPVSFPFEPYDVQKAYMEKVIESLQNNTHALLESPTGTGKTLSLLCSSLAWLLVKKAQLQMHAQAGNFTEHAANGFGGSLHESLKSGAGKGKDNMSWGMPKIIYSSRTHSQLTQAMQELKRSSYRHVKAAVLGSRDQMCIHPEVSKETNNTNKVHMCQLKVKSKTCFFYNNVDSKKEDRSVKGDEILDIEDLVNAGKKLKCCPYYLSKELKQDADIVFMPYNYLLDPKSRKANGVELLNNIVILDEAHNVEKMCEESASLQIRSTDIALCIEEITYVMRSFSENSEEQLDVTMDNSQPKDFTCDDLCALKEIMLALEKAIDEIKVGNEGSTFPGGFIFELLSQAEIKDHNQMAVITLMSNLITYLSTASASPFQRKGVGLQKIVDLLNVVFSGTTHAYKERVKLCYKVHIQVEDKKNNKKSDSWGALKAGNSKSAERVLSYWCFSPGFGMKQLLDQQVRSIILTSGTLAPLKPLISELSIPIGVLLENPHIVKSNQIYVKIISQGPDNTPLNSNYQNRDNPKYISSLGRTILSFSRVVPDGLLVFFPSYPIMNKCQEAWQAEGIWSNINNIKPIFVEPQRKDTFNTIINDFYSKISDPSTRGACFMAVCRGKVSEGLDFADMNGRAVIITGLPFPPLKDARIILKKKYLEELRMSNKELLSGDEWYSLEATRAVNQAIGRVIRHRNDYGAILLCDGRFNSPKLKSQLSAWLRDHINVSNRFGETVSEICRFFKTAEASLPSPKLKPLLPSESNDTLNNFDSSKIGGVSFPMSNTRIVNKSTSKRSVSQYPNSNEVYADFSMEYYKNVQSSTSINELKPRQAKDLFCALDSNKDSSQETTKSLVTIHKREPEDVLTSTAKRKKLKIKPFGFEDNLKSQDDQNNVPVKTAPTSLIDFVKEIKVLLVPDQYRIFQTAISKYKKDGDYDVFIQFLSSLLENKKTFYLFKGMKRFLKDDHKQPFQEYCDNVSLDSLK</sequence>
<dbReference type="Gene3D" id="1.20.1160.20">
    <property type="match status" value="1"/>
</dbReference>
<keyword evidence="7" id="KW-0411">Iron-sulfur</keyword>
<keyword evidence="7" id="KW-0067">ATP-binding</keyword>
<feature type="domain" description="Helicase ATP-binding" evidence="8">
    <location>
        <begin position="13"/>
        <end position="296"/>
    </location>
</feature>
<keyword evidence="4 7" id="KW-0238">DNA-binding</keyword>
<comment type="catalytic activity">
    <reaction evidence="7">
        <text>ATP + H2O = ADP + phosphate + H(+)</text>
        <dbReference type="Rhea" id="RHEA:13065"/>
        <dbReference type="ChEBI" id="CHEBI:15377"/>
        <dbReference type="ChEBI" id="CHEBI:15378"/>
        <dbReference type="ChEBI" id="CHEBI:30616"/>
        <dbReference type="ChEBI" id="CHEBI:43474"/>
        <dbReference type="ChEBI" id="CHEBI:456216"/>
    </reaction>
</comment>
<dbReference type="NCBIfam" id="TIGR00604">
    <property type="entry name" value="rad3"/>
    <property type="match status" value="1"/>
</dbReference>
<evidence type="ECO:0000256" key="7">
    <source>
        <dbReference type="HAMAP-Rule" id="MF_03065"/>
    </source>
</evidence>
<dbReference type="InterPro" id="IPR027417">
    <property type="entry name" value="P-loop_NTPase"/>
</dbReference>
<evidence type="ECO:0000313" key="11">
    <source>
        <dbReference type="EMBL" id="CAH0406738.1"/>
    </source>
</evidence>
<reference evidence="11" key="1">
    <citation type="submission" date="2021-12" db="EMBL/GenBank/DDBJ databases">
        <authorList>
            <person name="King R."/>
        </authorList>
    </citation>
    <scope>NUCLEOTIDE SEQUENCE</scope>
</reference>
<evidence type="ECO:0000256" key="3">
    <source>
        <dbReference type="ARBA" id="ARBA00022763"/>
    </source>
</evidence>
<dbReference type="InterPro" id="IPR006554">
    <property type="entry name" value="Helicase-like_DEXD_c2"/>
</dbReference>
<dbReference type="CDD" id="cd17970">
    <property type="entry name" value="DEAHc_FancJ"/>
    <property type="match status" value="1"/>
</dbReference>
<dbReference type="SUPFAM" id="SSF52540">
    <property type="entry name" value="P-loop containing nucleoside triphosphate hydrolases"/>
    <property type="match status" value="1"/>
</dbReference>
<dbReference type="HAMAP" id="MF_03065">
    <property type="entry name" value="RTEL1"/>
    <property type="match status" value="1"/>
</dbReference>
<dbReference type="SMART" id="SM00488">
    <property type="entry name" value="DEXDc2"/>
    <property type="match status" value="1"/>
</dbReference>
<dbReference type="Pfam" id="PF23109">
    <property type="entry name" value="ARCH_RTEL1"/>
    <property type="match status" value="1"/>
</dbReference>
<evidence type="ECO:0000256" key="4">
    <source>
        <dbReference type="ARBA" id="ARBA00023125"/>
    </source>
</evidence>
<feature type="binding site" evidence="7">
    <location>
        <position position="147"/>
    </location>
    <ligand>
        <name>[4Fe-4S] cluster</name>
        <dbReference type="ChEBI" id="CHEBI:49883"/>
    </ligand>
</feature>
<evidence type="ECO:0000313" key="12">
    <source>
        <dbReference type="Proteomes" id="UP001153292"/>
    </source>
</evidence>
<dbReference type="Pfam" id="PF23116">
    <property type="entry name" value="HHD_RTEL1"/>
    <property type="match status" value="1"/>
</dbReference>
<keyword evidence="7" id="KW-0413">Isomerase</keyword>
<dbReference type="InterPro" id="IPR014001">
    <property type="entry name" value="Helicase_ATP-bd"/>
</dbReference>
<feature type="domain" description="Helicase-like DEXD box c2 type" evidence="9">
    <location>
        <begin position="9"/>
        <end position="295"/>
    </location>
</feature>
<dbReference type="PANTHER" id="PTHR11472">
    <property type="entry name" value="DNA REPAIR DEAD HELICASE RAD3/XP-D SUBFAMILY MEMBER"/>
    <property type="match status" value="1"/>
</dbReference>
<keyword evidence="2 7" id="KW-0004">4Fe-4S</keyword>
<dbReference type="Gene3D" id="3.40.50.300">
    <property type="entry name" value="P-loop containing nucleotide triphosphate hydrolases"/>
    <property type="match status" value="2"/>
</dbReference>
<keyword evidence="12" id="KW-1185">Reference proteome</keyword>
<dbReference type="InterPro" id="IPR030845">
    <property type="entry name" value="RTEL1"/>
</dbReference>
<evidence type="ECO:0000259" key="9">
    <source>
        <dbReference type="SMART" id="SM00488"/>
    </source>
</evidence>
<keyword evidence="7" id="KW-0347">Helicase</keyword>
<keyword evidence="5 7" id="KW-0234">DNA repair</keyword>
<evidence type="ECO:0000259" key="10">
    <source>
        <dbReference type="SMART" id="SM00491"/>
    </source>
</evidence>
<dbReference type="SMART" id="SM00487">
    <property type="entry name" value="DEXDc"/>
    <property type="match status" value="1"/>
</dbReference>
<keyword evidence="7" id="KW-0378">Hydrolase</keyword>
<dbReference type="Pfam" id="PF13307">
    <property type="entry name" value="Helicase_C_2"/>
    <property type="match status" value="1"/>
</dbReference>
<protein>
    <recommendedName>
        <fullName evidence="7">Regulator of telomere elongation helicase 1 homolog</fullName>
        <ecNumber evidence="7">5.6.2.-</ecNumber>
    </recommendedName>
</protein>
<dbReference type="EC" id="5.6.2.-" evidence="7"/>
<comment type="subcellular location">
    <subcellularLocation>
        <location evidence="1 7">Nucleus</location>
    </subcellularLocation>
</comment>
<keyword evidence="3 7" id="KW-0227">DNA damage</keyword>
<evidence type="ECO:0000259" key="8">
    <source>
        <dbReference type="SMART" id="SM00487"/>
    </source>
</evidence>
<evidence type="ECO:0000256" key="6">
    <source>
        <dbReference type="ARBA" id="ARBA00023242"/>
    </source>
</evidence>
<evidence type="ECO:0000256" key="2">
    <source>
        <dbReference type="ARBA" id="ARBA00022485"/>
    </source>
</evidence>